<feature type="transmembrane region" description="Helical" evidence="4">
    <location>
        <begin position="331"/>
        <end position="349"/>
    </location>
</feature>
<dbReference type="PROSITE" id="PS00626">
    <property type="entry name" value="RCC1_2"/>
    <property type="match status" value="2"/>
</dbReference>
<feature type="repeat" description="RCC1" evidence="2">
    <location>
        <begin position="1741"/>
        <end position="1792"/>
    </location>
</feature>
<feature type="transmembrane region" description="Helical" evidence="4">
    <location>
        <begin position="288"/>
        <end position="311"/>
    </location>
</feature>
<dbReference type="Gene3D" id="2.130.10.30">
    <property type="entry name" value="Regulator of chromosome condensation 1/beta-lactamase-inhibitor protein II"/>
    <property type="match status" value="2"/>
</dbReference>
<dbReference type="Pfam" id="PF13540">
    <property type="entry name" value="RCC1_2"/>
    <property type="match status" value="2"/>
</dbReference>
<protein>
    <submittedName>
        <fullName evidence="5">Uncharacterized protein</fullName>
    </submittedName>
</protein>
<feature type="compositionally biased region" description="Polar residues" evidence="3">
    <location>
        <begin position="846"/>
        <end position="858"/>
    </location>
</feature>
<feature type="repeat" description="RCC1" evidence="2">
    <location>
        <begin position="1589"/>
        <end position="1651"/>
    </location>
</feature>
<feature type="transmembrane region" description="Helical" evidence="4">
    <location>
        <begin position="429"/>
        <end position="450"/>
    </location>
</feature>
<gene>
    <name evidence="5" type="ORF">RDWZM_005298</name>
</gene>
<proteinExistence type="predicted"/>
<keyword evidence="4" id="KW-1133">Transmembrane helix</keyword>
<dbReference type="PROSITE" id="PS50012">
    <property type="entry name" value="RCC1_3"/>
    <property type="match status" value="5"/>
</dbReference>
<evidence type="ECO:0000256" key="3">
    <source>
        <dbReference type="SAM" id="MobiDB-lite"/>
    </source>
</evidence>
<evidence type="ECO:0000256" key="1">
    <source>
        <dbReference type="ARBA" id="ARBA00022737"/>
    </source>
</evidence>
<keyword evidence="4" id="KW-0472">Membrane</keyword>
<evidence type="ECO:0000256" key="4">
    <source>
        <dbReference type="SAM" id="Phobius"/>
    </source>
</evidence>
<dbReference type="PANTHER" id="PTHR22870">
    <property type="entry name" value="REGULATOR OF CHROMOSOME CONDENSATION"/>
    <property type="match status" value="1"/>
</dbReference>
<name>A0A9Q0RM92_BLOTA</name>
<dbReference type="Proteomes" id="UP001142055">
    <property type="component" value="Chromosome 2"/>
</dbReference>
<feature type="transmembrane region" description="Helical" evidence="4">
    <location>
        <begin position="95"/>
        <end position="117"/>
    </location>
</feature>
<feature type="transmembrane region" description="Helical" evidence="4">
    <location>
        <begin position="63"/>
        <end position="83"/>
    </location>
</feature>
<evidence type="ECO:0000313" key="5">
    <source>
        <dbReference type="EMBL" id="KAJ6219486.1"/>
    </source>
</evidence>
<comment type="caution">
    <text evidence="5">The sequence shown here is derived from an EMBL/GenBank/DDBJ whole genome shotgun (WGS) entry which is preliminary data.</text>
</comment>
<dbReference type="InterPro" id="IPR000408">
    <property type="entry name" value="Reg_chr_condens"/>
</dbReference>
<evidence type="ECO:0000313" key="6">
    <source>
        <dbReference type="Proteomes" id="UP001142055"/>
    </source>
</evidence>
<keyword evidence="4" id="KW-0812">Transmembrane</keyword>
<accession>A0A9Q0RM92</accession>
<evidence type="ECO:0000256" key="2">
    <source>
        <dbReference type="PROSITE-ProRule" id="PRU00235"/>
    </source>
</evidence>
<dbReference type="EMBL" id="JAPWDV010000002">
    <property type="protein sequence ID" value="KAJ6219486.1"/>
    <property type="molecule type" value="Genomic_DNA"/>
</dbReference>
<dbReference type="Pfam" id="PF00415">
    <property type="entry name" value="RCC1"/>
    <property type="match status" value="3"/>
</dbReference>
<feature type="transmembrane region" description="Helical" evidence="4">
    <location>
        <begin position="123"/>
        <end position="141"/>
    </location>
</feature>
<feature type="repeat" description="RCC1" evidence="2">
    <location>
        <begin position="1536"/>
        <end position="1588"/>
    </location>
</feature>
<dbReference type="InterPro" id="IPR051210">
    <property type="entry name" value="Ub_ligase/GEF_domain"/>
</dbReference>
<reference evidence="5" key="1">
    <citation type="submission" date="2022-12" db="EMBL/GenBank/DDBJ databases">
        <title>Genome assemblies of Blomia tropicalis.</title>
        <authorList>
            <person name="Cui Y."/>
        </authorList>
    </citation>
    <scope>NUCLEOTIDE SEQUENCE</scope>
    <source>
        <tissue evidence="5">Adult mites</tissue>
    </source>
</reference>
<feature type="transmembrane region" description="Helical" evidence="4">
    <location>
        <begin position="201"/>
        <end position="221"/>
    </location>
</feature>
<dbReference type="Gene3D" id="1.20.1250.20">
    <property type="entry name" value="MFS general substrate transporter like domains"/>
    <property type="match status" value="1"/>
</dbReference>
<feature type="transmembrane region" description="Helical" evidence="4">
    <location>
        <begin position="162"/>
        <end position="181"/>
    </location>
</feature>
<feature type="repeat" description="RCC1" evidence="2">
    <location>
        <begin position="1480"/>
        <end position="1535"/>
    </location>
</feature>
<dbReference type="PRINTS" id="PR00633">
    <property type="entry name" value="RCCNDNSATION"/>
</dbReference>
<feature type="transmembrane region" description="Helical" evidence="4">
    <location>
        <begin position="462"/>
        <end position="480"/>
    </location>
</feature>
<dbReference type="PANTHER" id="PTHR22870:SF408">
    <property type="entry name" value="OS09G0560450 PROTEIN"/>
    <property type="match status" value="1"/>
</dbReference>
<organism evidence="5 6">
    <name type="scientific">Blomia tropicalis</name>
    <name type="common">Mite</name>
    <dbReference type="NCBI Taxonomy" id="40697"/>
    <lineage>
        <taxon>Eukaryota</taxon>
        <taxon>Metazoa</taxon>
        <taxon>Ecdysozoa</taxon>
        <taxon>Arthropoda</taxon>
        <taxon>Chelicerata</taxon>
        <taxon>Arachnida</taxon>
        <taxon>Acari</taxon>
        <taxon>Acariformes</taxon>
        <taxon>Sarcoptiformes</taxon>
        <taxon>Astigmata</taxon>
        <taxon>Glycyphagoidea</taxon>
        <taxon>Echimyopodidae</taxon>
        <taxon>Blomia</taxon>
    </lineage>
</organism>
<sequence>MDASHSQSLIVPNVSKSLLIQDKICLFKYEQDDEFCLRIHQDLNWTTEQVLIKDHILAEATQFIGYTNMIDSLAMVIWSLFVGSFLDKFKQSTTVIMSLNVGSDILLSIVQLLLIYFYDSSPYYLLIASSSAWFSGSIMAFNSAAYRYITVNTEEQFRAIKFVILEIIFVIDVSFSTYLGGQLVYDRTSNSSSIQLRTYELNYYLTLILDLFLIILLCVFYRFEVQNRITNEQSQEPPSCNSSKSIEIDCSMTKRNFVQILFDIENVKQTMMCFIKDRPNRVRLQIRLLIICLFNQVLVTNGLNSVLLQFFEKVYQWNAKEYSTNSAIQQITQMTILALLLPILVRMLRLSNITMIMLSQLAIFFMDLIRGIVLEPFAFFISLPIGSLAGLGAISVKNQIASIIPEHEVGKIFSISCTIEALVPFAASLVYSIIFTISIGSFPGMIYLFSHIVSMSLNRESTSLLAVTVYGYIYLIPFRFKENVDPINGIRYLVTEEDARVIHCLTLRNPTVVTWWERKHSVLRSSIAIIGNNLGQLAFVDLDQQYEFKLLNLNSAIDSLLIYDELYCQTLLINCHNKLQYHLTLEQFRSIINSPLISSHNGNVHRCSSRKKSGSSSSTTSSGSFLNCMLSYPAISSIVGGTMDQDYDLDETSLGSTSITNPDSTYKPQLVVITEDKLVASQTASVTTSTHTEFFDLLDMCLPMSIFPQPRTRTLFVLKQNKPKFDFDNSPRSHNSSADELSDLSGNFCSISMNQNFSLDVHEFQAQEFNSDSIILATSRLFTVNFESSSNCSNQLLKIIDCGHRFFLLVYPNRLILVSKYFAEQRNYHSSNSPRSPLLLKKSDSLRSNSSGSFRRKNCSTTSYSTISVIEDFNLDSWLTEEKVLLEDEIVDVYMQWSPSSYEPDYSLLSNAHYPMSSGPDLDSILQTEYAAIEAKLSSKIDEIIRIEEKFLVITRMRCYLIKSRQTSFGEYFHREIIGLLDLVDTKCSKTPNSDAACDGDVITRAKYLVDCFIFRRTRSSATFPITSEQSGPHPCQSWQFWITRSALLLMQEIATTLSTDLSKEPDMTAENISKFNHIFRLFELARTPRRRVITSLTYFKLWSRALFYIRKFFESSILQELNPDERLYLSHQMLDCLLNRYQLATQMEQSNENDKTETLRELYQFFRSYRQYYNFIRILTRLIDEGLFQMAKYVAILHADYLQLTRIILRKFHDNFESQPKDVRVQILDLLTSSRMAYTLTLSSRYCCLLKCQFSISVRVIQSYFHFILKQLPHLTSSDLFRLANILNPNRFDVQLLMNNVLTETSGSYLQDSIRDAAHVDDFGHVDNDHPPIQKRDLLNLYIFVLVLCLRRANRKHHHNSNRKISLYDWNFLNNLANDFCNYWSKDEIELKREKSSHYLVSCGTMFSMAIESAKTNQMYLWGKFPYIANQLCNSTETSSPLRHIRTPVAINFFGSILPNVKILSVATGYQHILLLTDAGIFSMGSSCFGQLGLGNMIFESKYPIPIEMFTIGSKYKVVKIEVGSYHSCAVTDDGSLWTWGWALHGQLGHGNIEDEWVPKRLEMWPENGKVIDIAAGYAHTVVLTQSGDLYVFGENSYNQLGLDMNYSDKCTQGKAKCNIPIKLNLTKMFPGSIRMIACGLFHTIVLVDDIDSNPTRRLFCWGLDPKTWRVKMRADRTTTNQQSNTIISQPLTSKSKCEPFSVYEYSKFREINLEKIPDSSSIRKISAGQCHTMILTSDSRCYSFGFGREGQLGLGSNIQSSSSVAEPILELEAIVDISCGAFHTLAIDFEGTIWGWGQNSDYQLDNSPSLLDQSATTPNSSRRNSLLLSLMRRGDDQLMNRLMSLQKNVEWTPIIVHVPISVNSKKDSTNFQTTNTIKVGNYEPIGSMNKEQIPKHLIECMIRYRNFLDLRSILKRFDYFEFPQLCSIVSFLLNDQIGIFRYQSQALIQNVQFELESLNESKEDLAKKYFDEIFCLSRHFLITKHLNESNQLYHLIGIMIQTSIQLDELLNFKCGPFSMKALIQTLLFDSNFPKDGSSISKSPFFGLNLFRIIQEQELIEPSFRTRFELDDQFMIKLFERTELDIESNPTQIVAVQHFLQQFVNINHFYQCPNKQDSTNVTFPLELTWRKILNQFSVNMRNPKQPYPIGDFNNDDNDDDNDDEIELKLESSELECLTDEPEKENLNPSMLFLFKCGHYFNQRQLSNINRTQSIVSTDYSEAITFLLQEPESDQIEKLVCPNCANKMQT</sequence>
<keyword evidence="6" id="KW-1185">Reference proteome</keyword>
<feature type="repeat" description="RCC1" evidence="2">
    <location>
        <begin position="1418"/>
        <end position="1480"/>
    </location>
</feature>
<feature type="region of interest" description="Disordered" evidence="3">
    <location>
        <begin position="601"/>
        <end position="622"/>
    </location>
</feature>
<dbReference type="SUPFAM" id="SSF50985">
    <property type="entry name" value="RCC1/BLIP-II"/>
    <property type="match status" value="2"/>
</dbReference>
<dbReference type="InterPro" id="IPR009091">
    <property type="entry name" value="RCC1/BLIP-II"/>
</dbReference>
<dbReference type="SUPFAM" id="SSF103473">
    <property type="entry name" value="MFS general substrate transporter"/>
    <property type="match status" value="1"/>
</dbReference>
<keyword evidence="1" id="KW-0677">Repeat</keyword>
<feature type="region of interest" description="Disordered" evidence="3">
    <location>
        <begin position="828"/>
        <end position="858"/>
    </location>
</feature>
<dbReference type="InterPro" id="IPR036259">
    <property type="entry name" value="MFS_trans_sf"/>
</dbReference>